<dbReference type="AlphaFoldDB" id="A0AAD5E238"/>
<evidence type="ECO:0000256" key="1">
    <source>
        <dbReference type="SAM" id="MobiDB-lite"/>
    </source>
</evidence>
<dbReference type="EMBL" id="MU620986">
    <property type="protein sequence ID" value="KAI8575337.1"/>
    <property type="molecule type" value="Genomic_DNA"/>
</dbReference>
<feature type="compositionally biased region" description="Acidic residues" evidence="1">
    <location>
        <begin position="176"/>
        <end position="186"/>
    </location>
</feature>
<dbReference type="Proteomes" id="UP001206595">
    <property type="component" value="Unassembled WGS sequence"/>
</dbReference>
<gene>
    <name evidence="2" type="ORF">K450DRAFT_262280</name>
</gene>
<protein>
    <recommendedName>
        <fullName evidence="4">Retrotransposon gag domain-containing protein</fullName>
    </recommendedName>
</protein>
<feature type="region of interest" description="Disordered" evidence="1">
    <location>
        <begin position="154"/>
        <end position="219"/>
    </location>
</feature>
<accession>A0AAD5E238</accession>
<evidence type="ECO:0000313" key="3">
    <source>
        <dbReference type="Proteomes" id="UP001206595"/>
    </source>
</evidence>
<organism evidence="2 3">
    <name type="scientific">Umbelopsis ramanniana AG</name>
    <dbReference type="NCBI Taxonomy" id="1314678"/>
    <lineage>
        <taxon>Eukaryota</taxon>
        <taxon>Fungi</taxon>
        <taxon>Fungi incertae sedis</taxon>
        <taxon>Mucoromycota</taxon>
        <taxon>Mucoromycotina</taxon>
        <taxon>Umbelopsidomycetes</taxon>
        <taxon>Umbelopsidales</taxon>
        <taxon>Umbelopsidaceae</taxon>
        <taxon>Umbelopsis</taxon>
    </lineage>
</organism>
<dbReference type="PANTHER" id="PTHR33223:SF6">
    <property type="entry name" value="CCHC-TYPE DOMAIN-CONTAINING PROTEIN"/>
    <property type="match status" value="1"/>
</dbReference>
<dbReference type="GeneID" id="75917796"/>
<proteinExistence type="predicted"/>
<comment type="caution">
    <text evidence="2">The sequence shown here is derived from an EMBL/GenBank/DDBJ whole genome shotgun (WGS) entry which is preliminary data.</text>
</comment>
<evidence type="ECO:0000313" key="2">
    <source>
        <dbReference type="EMBL" id="KAI8575337.1"/>
    </source>
</evidence>
<sequence>MMISLPLPRYSRKENPEYWLKMFQATAKVQVWTTDEDKLMFIPMFFKSEMRVWFYDGKYTDFQEFAAVFVERFGLKIKKYRPLKKTPTIRKKNKESAQAYGYRLRQWKVRHGASLSESDMLHQFVNGLNPKSLRQAVRAEYPKDLDTAIRKAIELEEDEHNPFSDSDEGPAYRDQESDDSSSDIDEQATKNRKNKIKTPNPWTKRLSPSRSKSKRCGFS</sequence>
<reference evidence="2" key="1">
    <citation type="submission" date="2021-06" db="EMBL/GenBank/DDBJ databases">
        <authorList>
            <consortium name="DOE Joint Genome Institute"/>
            <person name="Mondo S.J."/>
            <person name="Amses K.R."/>
            <person name="Simmons D.R."/>
            <person name="Longcore J.E."/>
            <person name="Seto K."/>
            <person name="Alves G.H."/>
            <person name="Bonds A.E."/>
            <person name="Quandt C.A."/>
            <person name="Davis W.J."/>
            <person name="Chang Y."/>
            <person name="Letcher P.M."/>
            <person name="Powell M.J."/>
            <person name="Kuo A."/>
            <person name="Labutti K."/>
            <person name="Pangilinan J."/>
            <person name="Andreopoulos W."/>
            <person name="Tritt A."/>
            <person name="Riley R."/>
            <person name="Hundley H."/>
            <person name="Johnson J."/>
            <person name="Lipzen A."/>
            <person name="Barry K."/>
            <person name="Berbee M.L."/>
            <person name="Buchler N.E."/>
            <person name="Grigoriev I.V."/>
            <person name="Spatafora J.W."/>
            <person name="Stajich J.E."/>
            <person name="James T.Y."/>
        </authorList>
    </citation>
    <scope>NUCLEOTIDE SEQUENCE</scope>
    <source>
        <strain evidence="2">AG</strain>
    </source>
</reference>
<name>A0AAD5E238_UMBRA</name>
<reference evidence="2" key="2">
    <citation type="journal article" date="2022" name="Proc. Natl. Acad. Sci. U.S.A.">
        <title>Diploid-dominant life cycles characterize the early evolution of Fungi.</title>
        <authorList>
            <person name="Amses K.R."/>
            <person name="Simmons D.R."/>
            <person name="Longcore J.E."/>
            <person name="Mondo S.J."/>
            <person name="Seto K."/>
            <person name="Jeronimo G.H."/>
            <person name="Bonds A.E."/>
            <person name="Quandt C.A."/>
            <person name="Davis W.J."/>
            <person name="Chang Y."/>
            <person name="Federici B.A."/>
            <person name="Kuo A."/>
            <person name="LaButti K."/>
            <person name="Pangilinan J."/>
            <person name="Andreopoulos W."/>
            <person name="Tritt A."/>
            <person name="Riley R."/>
            <person name="Hundley H."/>
            <person name="Johnson J."/>
            <person name="Lipzen A."/>
            <person name="Barry K."/>
            <person name="Lang B.F."/>
            <person name="Cuomo C.A."/>
            <person name="Buchler N.E."/>
            <person name="Grigoriev I.V."/>
            <person name="Spatafora J.W."/>
            <person name="Stajich J.E."/>
            <person name="James T.Y."/>
        </authorList>
    </citation>
    <scope>NUCLEOTIDE SEQUENCE</scope>
    <source>
        <strain evidence="2">AG</strain>
    </source>
</reference>
<dbReference type="RefSeq" id="XP_051440341.1">
    <property type="nucleotide sequence ID" value="XM_051592453.1"/>
</dbReference>
<keyword evidence="3" id="KW-1185">Reference proteome</keyword>
<evidence type="ECO:0008006" key="4">
    <source>
        <dbReference type="Google" id="ProtNLM"/>
    </source>
</evidence>
<dbReference type="PANTHER" id="PTHR33223">
    <property type="entry name" value="CCHC-TYPE DOMAIN-CONTAINING PROTEIN"/>
    <property type="match status" value="1"/>
</dbReference>